<dbReference type="STRING" id="74557.A0A1W0A2S1"/>
<accession>A0A1W0A2S1</accession>
<gene>
    <name evidence="2" type="ORF">THRCLA_20865</name>
</gene>
<dbReference type="InterPro" id="IPR006461">
    <property type="entry name" value="PLAC_motif_containing"/>
</dbReference>
<dbReference type="OrthoDB" id="115782at2759"/>
<dbReference type="Proteomes" id="UP000243217">
    <property type="component" value="Unassembled WGS sequence"/>
</dbReference>
<evidence type="ECO:0000313" key="2">
    <source>
        <dbReference type="EMBL" id="OQS04499.1"/>
    </source>
</evidence>
<dbReference type="AlphaFoldDB" id="A0A1W0A2S1"/>
<dbReference type="EMBL" id="JNBS01000605">
    <property type="protein sequence ID" value="OQS04499.1"/>
    <property type="molecule type" value="Genomic_DNA"/>
</dbReference>
<sequence>MSDPVKLEARIPQHEPVAHDAHGPQSVGALGPQQVNPPQPAQYSNPQANVPPGQVPYYSPEQIVLAPQQMQYTVPQQINGSPQPMQYVTVLPGQTTPSPQVVYVTVQTPNNTNNTNNGFVTGRWKTGICDCFQDCIPNFWMAWCCPCVSYAQTSYRMNGSYCCAMLSYILFCAMPMICLRGNVRARYSIPGNCCWDCCCTCFCTICTLTQLAAHTESYTPGTCSFGTKDILPAYNQA</sequence>
<keyword evidence="3" id="KW-1185">Reference proteome</keyword>
<feature type="compositionally biased region" description="Basic and acidic residues" evidence="1">
    <location>
        <begin position="1"/>
        <end position="22"/>
    </location>
</feature>
<proteinExistence type="predicted"/>
<comment type="caution">
    <text evidence="2">The sequence shown here is derived from an EMBL/GenBank/DDBJ whole genome shotgun (WGS) entry which is preliminary data.</text>
</comment>
<evidence type="ECO:0000313" key="3">
    <source>
        <dbReference type="Proteomes" id="UP000243217"/>
    </source>
</evidence>
<name>A0A1W0A2S1_9STRA</name>
<feature type="region of interest" description="Disordered" evidence="1">
    <location>
        <begin position="1"/>
        <end position="49"/>
    </location>
</feature>
<protein>
    <submittedName>
        <fullName evidence="2">PLAC8 family protein</fullName>
    </submittedName>
</protein>
<organism evidence="2 3">
    <name type="scientific">Thraustotheca clavata</name>
    <dbReference type="NCBI Taxonomy" id="74557"/>
    <lineage>
        <taxon>Eukaryota</taxon>
        <taxon>Sar</taxon>
        <taxon>Stramenopiles</taxon>
        <taxon>Oomycota</taxon>
        <taxon>Saprolegniomycetes</taxon>
        <taxon>Saprolegniales</taxon>
        <taxon>Achlyaceae</taxon>
        <taxon>Thraustotheca</taxon>
    </lineage>
</organism>
<dbReference type="PANTHER" id="PTHR15907">
    <property type="entry name" value="DUF614 FAMILY PROTEIN-RELATED"/>
    <property type="match status" value="1"/>
</dbReference>
<reference evidence="2 3" key="1">
    <citation type="journal article" date="2014" name="Genome Biol. Evol.">
        <title>The secreted proteins of Achlya hypogyna and Thraustotheca clavata identify the ancestral oomycete secretome and reveal gene acquisitions by horizontal gene transfer.</title>
        <authorList>
            <person name="Misner I."/>
            <person name="Blouin N."/>
            <person name="Leonard G."/>
            <person name="Richards T.A."/>
            <person name="Lane C.E."/>
        </authorList>
    </citation>
    <scope>NUCLEOTIDE SEQUENCE [LARGE SCALE GENOMIC DNA]</scope>
    <source>
        <strain evidence="2 3">ATCC 34112</strain>
    </source>
</reference>
<dbReference type="NCBIfam" id="TIGR01571">
    <property type="entry name" value="A_thal_Cys_rich"/>
    <property type="match status" value="1"/>
</dbReference>
<dbReference type="Pfam" id="PF04749">
    <property type="entry name" value="PLAC8"/>
    <property type="match status" value="1"/>
</dbReference>
<evidence type="ECO:0000256" key="1">
    <source>
        <dbReference type="SAM" id="MobiDB-lite"/>
    </source>
</evidence>